<comment type="caution">
    <text evidence="1">The sequence shown here is derived from an EMBL/GenBank/DDBJ whole genome shotgun (WGS) entry which is preliminary data.</text>
</comment>
<dbReference type="Gene3D" id="3.60.15.10">
    <property type="entry name" value="Ribonuclease Z/Hydroxyacylglutathione hydrolase-like"/>
    <property type="match status" value="1"/>
</dbReference>
<dbReference type="PANTHER" id="PTHR43546:SF3">
    <property type="entry name" value="UPF0173 METAL-DEPENDENT HYDROLASE MJ1163"/>
    <property type="match status" value="1"/>
</dbReference>
<reference evidence="1" key="2">
    <citation type="journal article" date="2021" name="PeerJ">
        <title>Extensive microbial diversity within the chicken gut microbiome revealed by metagenomics and culture.</title>
        <authorList>
            <person name="Gilroy R."/>
            <person name="Ravi A."/>
            <person name="Getino M."/>
            <person name="Pursley I."/>
            <person name="Horton D.L."/>
            <person name="Alikhan N.F."/>
            <person name="Baker D."/>
            <person name="Gharbi K."/>
            <person name="Hall N."/>
            <person name="Watson M."/>
            <person name="Adriaenssens E.M."/>
            <person name="Foster-Nyarko E."/>
            <person name="Jarju S."/>
            <person name="Secka A."/>
            <person name="Antonio M."/>
            <person name="Oren A."/>
            <person name="Chaudhuri R.R."/>
            <person name="La Ragione R."/>
            <person name="Hildebrand F."/>
            <person name="Pallen M.J."/>
        </authorList>
    </citation>
    <scope>NUCLEOTIDE SEQUENCE</scope>
    <source>
        <strain evidence="1">ChiHjej13B12-12457</strain>
    </source>
</reference>
<protein>
    <submittedName>
        <fullName evidence="1">MBL fold metallo-hydrolase</fullName>
    </submittedName>
</protein>
<dbReference type="AlphaFoldDB" id="A0A9D1J766"/>
<dbReference type="InterPro" id="IPR050114">
    <property type="entry name" value="UPF0173_UPF0282_UlaG_hydrolase"/>
</dbReference>
<dbReference type="SUPFAM" id="SSF56281">
    <property type="entry name" value="Metallo-hydrolase/oxidoreductase"/>
    <property type="match status" value="1"/>
</dbReference>
<dbReference type="Proteomes" id="UP000886744">
    <property type="component" value="Unassembled WGS sequence"/>
</dbReference>
<name>A0A9D1J766_9BACT</name>
<evidence type="ECO:0000313" key="2">
    <source>
        <dbReference type="Proteomes" id="UP000886744"/>
    </source>
</evidence>
<dbReference type="EMBL" id="DVHI01000096">
    <property type="protein sequence ID" value="HIR63367.1"/>
    <property type="molecule type" value="Genomic_DNA"/>
</dbReference>
<proteinExistence type="predicted"/>
<dbReference type="PANTHER" id="PTHR43546">
    <property type="entry name" value="UPF0173 METAL-DEPENDENT HYDROLASE MJ1163-RELATED"/>
    <property type="match status" value="1"/>
</dbReference>
<accession>A0A9D1J766</accession>
<reference evidence="1" key="1">
    <citation type="submission" date="2020-10" db="EMBL/GenBank/DDBJ databases">
        <authorList>
            <person name="Gilroy R."/>
        </authorList>
    </citation>
    <scope>NUCLEOTIDE SEQUENCE</scope>
    <source>
        <strain evidence="1">ChiHjej13B12-12457</strain>
    </source>
</reference>
<evidence type="ECO:0000313" key="1">
    <source>
        <dbReference type="EMBL" id="HIR63367.1"/>
    </source>
</evidence>
<gene>
    <name evidence="1" type="ORF">IAC94_07610</name>
</gene>
<dbReference type="InterPro" id="IPR036866">
    <property type="entry name" value="RibonucZ/Hydroxyglut_hydro"/>
</dbReference>
<dbReference type="Pfam" id="PF13483">
    <property type="entry name" value="Lactamase_B_3"/>
    <property type="match status" value="1"/>
</dbReference>
<organism evidence="1 2">
    <name type="scientific">Candidatus Coprenecus avistercoris</name>
    <dbReference type="NCBI Taxonomy" id="2840730"/>
    <lineage>
        <taxon>Bacteria</taxon>
        <taxon>Pseudomonadati</taxon>
        <taxon>Bacteroidota</taxon>
        <taxon>Bacteroidia</taxon>
        <taxon>Bacteroidales</taxon>
        <taxon>Rikenellaceae</taxon>
        <taxon>Rikenellaceae incertae sedis</taxon>
        <taxon>Candidatus Coprenecus</taxon>
    </lineage>
</organism>
<sequence>MDSYKTPLGEIKITVIGHASLLVEWNGKYIYSDPYSEAGDFSGREKADLILITHNHYDHYDESAWSKIVTDKTLFVVSQDVGKVSDRYVVLKNGESYNYEGLMIHAVHAYNVNRRNDAGELFHPRGVGNGYVLDFGGFRLYIAGDTEPIPEMRHVTNIDIAFLPKNLPYTMTDEEFVQVANTIRPKYLYPIHYFELDVAKLIGMLDTGITMIVNNK</sequence>